<organism evidence="1">
    <name type="scientific">Anguilla anguilla</name>
    <name type="common">European freshwater eel</name>
    <name type="synonym">Muraena anguilla</name>
    <dbReference type="NCBI Taxonomy" id="7936"/>
    <lineage>
        <taxon>Eukaryota</taxon>
        <taxon>Metazoa</taxon>
        <taxon>Chordata</taxon>
        <taxon>Craniata</taxon>
        <taxon>Vertebrata</taxon>
        <taxon>Euteleostomi</taxon>
        <taxon>Actinopterygii</taxon>
        <taxon>Neopterygii</taxon>
        <taxon>Teleostei</taxon>
        <taxon>Anguilliformes</taxon>
        <taxon>Anguillidae</taxon>
        <taxon>Anguilla</taxon>
    </lineage>
</organism>
<reference evidence="1" key="1">
    <citation type="submission" date="2014-11" db="EMBL/GenBank/DDBJ databases">
        <authorList>
            <person name="Amaro Gonzalez C."/>
        </authorList>
    </citation>
    <scope>NUCLEOTIDE SEQUENCE</scope>
</reference>
<name>A0A0E9W781_ANGAN</name>
<dbReference type="EMBL" id="GBXM01022396">
    <property type="protein sequence ID" value="JAH86181.1"/>
    <property type="molecule type" value="Transcribed_RNA"/>
</dbReference>
<protein>
    <submittedName>
        <fullName evidence="1">Uncharacterized protein</fullName>
    </submittedName>
</protein>
<evidence type="ECO:0000313" key="1">
    <source>
        <dbReference type="EMBL" id="JAH86181.1"/>
    </source>
</evidence>
<reference evidence="1" key="2">
    <citation type="journal article" date="2015" name="Fish Shellfish Immunol.">
        <title>Early steps in the European eel (Anguilla anguilla)-Vibrio vulnificus interaction in the gills: Role of the RtxA13 toxin.</title>
        <authorList>
            <person name="Callol A."/>
            <person name="Pajuelo D."/>
            <person name="Ebbesson L."/>
            <person name="Teles M."/>
            <person name="MacKenzie S."/>
            <person name="Amaro C."/>
        </authorList>
    </citation>
    <scope>NUCLEOTIDE SEQUENCE</scope>
</reference>
<dbReference type="AlphaFoldDB" id="A0A0E9W781"/>
<proteinExistence type="predicted"/>
<accession>A0A0E9W781</accession>
<sequence>MYYLVLTFKNNPWVIHSEKSLFWKQNRSFNLKSPVSSLLNAGSLFGVSLSKLN</sequence>